<gene>
    <name evidence="2" type="ORF">XD94_1712</name>
</gene>
<accession>A0A117M117</accession>
<evidence type="ECO:0000256" key="1">
    <source>
        <dbReference type="SAM" id="MobiDB-lite"/>
    </source>
</evidence>
<proteinExistence type="predicted"/>
<sequence length="108" mass="12450">MKLKLFFFVLFLSIVLFLTPSCIFRSNQPPLIEKESSGPSGDTLDDCITFEWLVYDDDGYVSLYQYRTDGGEWVDHVAKTSYTWCGYKEGDHTFRSGPKTTKDSLLNR</sequence>
<dbReference type="Proteomes" id="UP000054092">
    <property type="component" value="Unassembled WGS sequence"/>
</dbReference>
<feature type="region of interest" description="Disordered" evidence="1">
    <location>
        <begin position="89"/>
        <end position="108"/>
    </location>
</feature>
<dbReference type="EMBL" id="LGGP01000371">
    <property type="protein sequence ID" value="KUK78476.1"/>
    <property type="molecule type" value="Genomic_DNA"/>
</dbReference>
<dbReference type="PATRIC" id="fig|1184387.3.peg.100"/>
<comment type="caution">
    <text evidence="2">The sequence shown here is derived from an EMBL/GenBank/DDBJ whole genome shotgun (WGS) entry which is preliminary data.</text>
</comment>
<reference evidence="3" key="1">
    <citation type="journal article" date="2015" name="MBio">
        <title>Genome-Resolved Metagenomic Analysis Reveals Roles for Candidate Phyla and Other Microbial Community Members in Biogeochemical Transformations in Oil Reservoirs.</title>
        <authorList>
            <person name="Hu P."/>
            <person name="Tom L."/>
            <person name="Singh A."/>
            <person name="Thomas B.C."/>
            <person name="Baker B.J."/>
            <person name="Piceno Y.M."/>
            <person name="Andersen G.L."/>
            <person name="Banfield J.F."/>
        </authorList>
    </citation>
    <scope>NUCLEOTIDE SEQUENCE [LARGE SCALE GENOMIC DNA]</scope>
</reference>
<organism evidence="2 3">
    <name type="scientific">Mesotoga prima</name>
    <dbReference type="NCBI Taxonomy" id="1184387"/>
    <lineage>
        <taxon>Bacteria</taxon>
        <taxon>Thermotogati</taxon>
        <taxon>Thermotogota</taxon>
        <taxon>Thermotogae</taxon>
        <taxon>Kosmotogales</taxon>
        <taxon>Kosmotogaceae</taxon>
        <taxon>Mesotoga</taxon>
    </lineage>
</organism>
<name>A0A117M117_9BACT</name>
<dbReference type="AlphaFoldDB" id="A0A117M117"/>
<evidence type="ECO:0000313" key="2">
    <source>
        <dbReference type="EMBL" id="KUK78476.1"/>
    </source>
</evidence>
<protein>
    <submittedName>
        <fullName evidence="2">Uncharacterized protein</fullName>
    </submittedName>
</protein>
<evidence type="ECO:0000313" key="3">
    <source>
        <dbReference type="Proteomes" id="UP000054092"/>
    </source>
</evidence>